<feature type="coiled-coil region" evidence="1">
    <location>
        <begin position="7"/>
        <end position="34"/>
    </location>
</feature>
<dbReference type="RefSeq" id="XP_020102721.1">
    <property type="nucleotide sequence ID" value="XM_020247132.1"/>
</dbReference>
<feature type="region of interest" description="Disordered" evidence="2">
    <location>
        <begin position="50"/>
        <end position="105"/>
    </location>
</feature>
<gene>
    <name evidence="4" type="primary">LOC109720205</name>
</gene>
<reference evidence="4" key="2">
    <citation type="submission" date="2025-08" db="UniProtKB">
        <authorList>
            <consortium name="RefSeq"/>
        </authorList>
    </citation>
    <scope>IDENTIFICATION</scope>
    <source>
        <tissue evidence="4">Leaf</tissue>
    </source>
</reference>
<evidence type="ECO:0000256" key="1">
    <source>
        <dbReference type="SAM" id="Coils"/>
    </source>
</evidence>
<dbReference type="AlphaFoldDB" id="A0A6P5G293"/>
<organism evidence="3 4">
    <name type="scientific">Ananas comosus</name>
    <name type="common">Pineapple</name>
    <name type="synonym">Ananas ananas</name>
    <dbReference type="NCBI Taxonomy" id="4615"/>
    <lineage>
        <taxon>Eukaryota</taxon>
        <taxon>Viridiplantae</taxon>
        <taxon>Streptophyta</taxon>
        <taxon>Embryophyta</taxon>
        <taxon>Tracheophyta</taxon>
        <taxon>Spermatophyta</taxon>
        <taxon>Magnoliopsida</taxon>
        <taxon>Liliopsida</taxon>
        <taxon>Poales</taxon>
        <taxon>Bromeliaceae</taxon>
        <taxon>Bromelioideae</taxon>
        <taxon>Ananas</taxon>
    </lineage>
</organism>
<sequence>MVPEEEILRDKEEIRDLKDRLKFIEAKVAFLLSQQSDTCSSQVKEIAGDIILKRSSTSDNSRDGKGASASEQQGFQATETAQPRKRRRLRKSFGQTKCGDETHLK</sequence>
<proteinExistence type="predicted"/>
<dbReference type="GeneID" id="109720205"/>
<evidence type="ECO:0000256" key="2">
    <source>
        <dbReference type="SAM" id="MobiDB-lite"/>
    </source>
</evidence>
<evidence type="ECO:0000313" key="4">
    <source>
        <dbReference type="RefSeq" id="XP_020102721.1"/>
    </source>
</evidence>
<keyword evidence="3" id="KW-1185">Reference proteome</keyword>
<protein>
    <submittedName>
        <fullName evidence="4">Uncharacterized protein LOC109720205</fullName>
    </submittedName>
</protein>
<accession>A0A6P5G293</accession>
<name>A0A6P5G293_ANACO</name>
<feature type="compositionally biased region" description="Polar residues" evidence="2">
    <location>
        <begin position="69"/>
        <end position="81"/>
    </location>
</feature>
<evidence type="ECO:0000313" key="3">
    <source>
        <dbReference type="Proteomes" id="UP000515123"/>
    </source>
</evidence>
<keyword evidence="1" id="KW-0175">Coiled coil</keyword>
<reference evidence="3" key="1">
    <citation type="journal article" date="2015" name="Nat. Genet.">
        <title>The pineapple genome and the evolution of CAM photosynthesis.</title>
        <authorList>
            <person name="Ming R."/>
            <person name="VanBuren R."/>
            <person name="Wai C.M."/>
            <person name="Tang H."/>
            <person name="Schatz M.C."/>
            <person name="Bowers J.E."/>
            <person name="Lyons E."/>
            <person name="Wang M.L."/>
            <person name="Chen J."/>
            <person name="Biggers E."/>
            <person name="Zhang J."/>
            <person name="Huang L."/>
            <person name="Zhang L."/>
            <person name="Miao W."/>
            <person name="Zhang J."/>
            <person name="Ye Z."/>
            <person name="Miao C."/>
            <person name="Lin Z."/>
            <person name="Wang H."/>
            <person name="Zhou H."/>
            <person name="Yim W.C."/>
            <person name="Priest H.D."/>
            <person name="Zheng C."/>
            <person name="Woodhouse M."/>
            <person name="Edger P.P."/>
            <person name="Guyot R."/>
            <person name="Guo H.B."/>
            <person name="Guo H."/>
            <person name="Zheng G."/>
            <person name="Singh R."/>
            <person name="Sharma A."/>
            <person name="Min X."/>
            <person name="Zheng Y."/>
            <person name="Lee H."/>
            <person name="Gurtowski J."/>
            <person name="Sedlazeck F.J."/>
            <person name="Harkess A."/>
            <person name="McKain M.R."/>
            <person name="Liao Z."/>
            <person name="Fang J."/>
            <person name="Liu J."/>
            <person name="Zhang X."/>
            <person name="Zhang Q."/>
            <person name="Hu W."/>
            <person name="Qin Y."/>
            <person name="Wang K."/>
            <person name="Chen L.Y."/>
            <person name="Shirley N."/>
            <person name="Lin Y.R."/>
            <person name="Liu L.Y."/>
            <person name="Hernandez A.G."/>
            <person name="Wright C.L."/>
            <person name="Bulone V."/>
            <person name="Tuskan G.A."/>
            <person name="Heath K."/>
            <person name="Zee F."/>
            <person name="Moore P.H."/>
            <person name="Sunkar R."/>
            <person name="Leebens-Mack J.H."/>
            <person name="Mockler T."/>
            <person name="Bennetzen J.L."/>
            <person name="Freeling M."/>
            <person name="Sankoff D."/>
            <person name="Paterson A.H."/>
            <person name="Zhu X."/>
            <person name="Yang X."/>
            <person name="Smith J.A."/>
            <person name="Cushman J.C."/>
            <person name="Paull R.E."/>
            <person name="Yu Q."/>
        </authorList>
    </citation>
    <scope>NUCLEOTIDE SEQUENCE [LARGE SCALE GENOMIC DNA]</scope>
    <source>
        <strain evidence="3">cv. F153</strain>
    </source>
</reference>
<dbReference type="Proteomes" id="UP000515123">
    <property type="component" value="Linkage group 14"/>
</dbReference>